<dbReference type="Proteomes" id="UP000050280">
    <property type="component" value="Unassembled WGS sequence"/>
</dbReference>
<protein>
    <submittedName>
        <fullName evidence="4">Penicillin-binding protein, beta-lactamase class C</fullName>
    </submittedName>
</protein>
<dbReference type="AlphaFoldDB" id="A0A0P7AYY0"/>
<dbReference type="InterPro" id="IPR012338">
    <property type="entry name" value="Beta-lactam/transpept-like"/>
</dbReference>
<reference evidence="4 5" key="1">
    <citation type="submission" date="2015-09" db="EMBL/GenBank/DDBJ databases">
        <title>Genome sequence of the marine flavobacterium Croceitalea dokdonensis DOKDO 023 that contains proton- and sodium-pumping rhodopsins.</title>
        <authorList>
            <person name="Kwon S.-K."/>
            <person name="Lee H.K."/>
            <person name="Kwak M.-J."/>
            <person name="Kim J.F."/>
        </authorList>
    </citation>
    <scope>NUCLEOTIDE SEQUENCE [LARGE SCALE GENOMIC DNA]</scope>
    <source>
        <strain evidence="4 5">DOKDO 023</strain>
    </source>
</reference>
<dbReference type="Pfam" id="PF00144">
    <property type="entry name" value="Beta-lactamase"/>
    <property type="match status" value="1"/>
</dbReference>
<dbReference type="InterPro" id="IPR001466">
    <property type="entry name" value="Beta-lactam-related"/>
</dbReference>
<dbReference type="PANTHER" id="PTHR46825">
    <property type="entry name" value="D-ALANYL-D-ALANINE-CARBOXYPEPTIDASE/ENDOPEPTIDASE AMPH"/>
    <property type="match status" value="1"/>
</dbReference>
<dbReference type="GO" id="GO:0016020">
    <property type="term" value="C:membrane"/>
    <property type="evidence" value="ECO:0007669"/>
    <property type="project" value="UniProtKB-SubCell"/>
</dbReference>
<dbReference type="EMBL" id="LDJX01000007">
    <property type="protein sequence ID" value="KPM30714.1"/>
    <property type="molecule type" value="Genomic_DNA"/>
</dbReference>
<evidence type="ECO:0000256" key="2">
    <source>
        <dbReference type="ARBA" id="ARBA00023136"/>
    </source>
</evidence>
<keyword evidence="2" id="KW-0472">Membrane</keyword>
<evidence type="ECO:0000313" key="4">
    <source>
        <dbReference type="EMBL" id="KPM30714.1"/>
    </source>
</evidence>
<dbReference type="STRING" id="1300341.I595_3211"/>
<dbReference type="SUPFAM" id="SSF56601">
    <property type="entry name" value="beta-lactamase/transpeptidase-like"/>
    <property type="match status" value="1"/>
</dbReference>
<evidence type="ECO:0000256" key="1">
    <source>
        <dbReference type="ARBA" id="ARBA00004370"/>
    </source>
</evidence>
<comment type="caution">
    <text evidence="4">The sequence shown here is derived from an EMBL/GenBank/DDBJ whole genome shotgun (WGS) entry which is preliminary data.</text>
</comment>
<organism evidence="4 5">
    <name type="scientific">Croceitalea dokdonensis DOKDO 023</name>
    <dbReference type="NCBI Taxonomy" id="1300341"/>
    <lineage>
        <taxon>Bacteria</taxon>
        <taxon>Pseudomonadati</taxon>
        <taxon>Bacteroidota</taxon>
        <taxon>Flavobacteriia</taxon>
        <taxon>Flavobacteriales</taxon>
        <taxon>Flavobacteriaceae</taxon>
        <taxon>Croceitalea</taxon>
    </lineage>
</organism>
<proteinExistence type="predicted"/>
<comment type="subcellular location">
    <subcellularLocation>
        <location evidence="1">Membrane</location>
    </subcellularLocation>
</comment>
<dbReference type="PANTHER" id="PTHR46825:SF11">
    <property type="entry name" value="PENICILLIN-BINDING PROTEIN 4"/>
    <property type="match status" value="1"/>
</dbReference>
<dbReference type="InterPro" id="IPR050491">
    <property type="entry name" value="AmpC-like"/>
</dbReference>
<keyword evidence="5" id="KW-1185">Reference proteome</keyword>
<dbReference type="PATRIC" id="fig|1300341.3.peg.3358"/>
<evidence type="ECO:0000313" key="5">
    <source>
        <dbReference type="Proteomes" id="UP000050280"/>
    </source>
</evidence>
<sequence length="485" mass="56302">MNTPKTINDIKMKKSIFLLSALFLIIACKNTKKTNTTTAKYEVVKNDKTQRLDSVYSAHFERNEFNGNVLVAEKGKVIFQKSYGIANQKTNEKLNIETSFELASVSKQFTAMGIVQLQKDGKLSYNDPISKYIPELKHYSGVTIKNLLIHTGGLPDYMNIMEDNWDKSKIATNEDVIKIFAKLKPKKEFEPNQKYSYSNTGYLILGTIIERVSGKSFEDYLKEKIFEPLEMDNSFVYRRRYNPKKINNYALGYIYSDSLKRNIVPDESPEDSKVIYLDGIVGDGMVNSNLKDLYKWDRALYGNELVNNENKKLIFSSYPTENKEETGYGFGWFVRNDSLYGKRVLHTGRWAGYLTIIERHLDTDKTIIQLINIENKITTSPAKYARKILYDQPIEKSFELPEEVLKKYVGTYIWDGRESEITFEFGRLWDSGQFELKPITETEFSIIGFRPEVTFKFNIDNEDVVNGYRLQQKETGLDRTYVRKK</sequence>
<feature type="domain" description="Beta-lactamase-related" evidence="3">
    <location>
        <begin position="68"/>
        <end position="375"/>
    </location>
</feature>
<evidence type="ECO:0000259" key="3">
    <source>
        <dbReference type="Pfam" id="PF00144"/>
    </source>
</evidence>
<gene>
    <name evidence="4" type="ORF">I595_3211</name>
</gene>
<dbReference type="PROSITE" id="PS51257">
    <property type="entry name" value="PROKAR_LIPOPROTEIN"/>
    <property type="match status" value="1"/>
</dbReference>
<name>A0A0P7AYY0_9FLAO</name>
<accession>A0A0P7AYY0</accession>
<dbReference type="Gene3D" id="3.40.710.10">
    <property type="entry name" value="DD-peptidase/beta-lactamase superfamily"/>
    <property type="match status" value="1"/>
</dbReference>